<proteinExistence type="predicted"/>
<feature type="domain" description="FAD dependent oxidoreductase" evidence="3">
    <location>
        <begin position="8"/>
        <end position="40"/>
    </location>
</feature>
<protein>
    <submittedName>
        <fullName evidence="4">2-octaprenyl-3-methyl-6-methoxy-1,4-benzoquinol hydroxylase</fullName>
        <ecNumber evidence="4">1.14.13.-</ecNumber>
    </submittedName>
</protein>
<reference evidence="4 5" key="1">
    <citation type="submission" date="2018-12" db="EMBL/GenBank/DDBJ databases">
        <authorList>
            <consortium name="Pathogen Informatics"/>
        </authorList>
    </citation>
    <scope>NUCLEOTIDE SEQUENCE [LARGE SCALE GENOMIC DNA]</scope>
    <source>
        <strain evidence="4 5">NCTC9695</strain>
    </source>
</reference>
<dbReference type="Pfam" id="PF01266">
    <property type="entry name" value="DAO"/>
    <property type="match status" value="1"/>
</dbReference>
<dbReference type="EC" id="1.14.13.-" evidence="4"/>
<feature type="transmembrane region" description="Helical" evidence="2">
    <location>
        <begin position="6"/>
        <end position="25"/>
    </location>
</feature>
<dbReference type="GO" id="GO:0008681">
    <property type="term" value="F:2-octaprenyl-6-methoxyphenol hydroxylase activity"/>
    <property type="evidence" value="ECO:0007669"/>
    <property type="project" value="TreeGrafter"/>
</dbReference>
<evidence type="ECO:0000313" key="5">
    <source>
        <dbReference type="Proteomes" id="UP000275777"/>
    </source>
</evidence>
<accession>A0A447TGZ4</accession>
<dbReference type="SUPFAM" id="SSF51905">
    <property type="entry name" value="FAD/NAD(P)-binding domain"/>
    <property type="match status" value="1"/>
</dbReference>
<dbReference type="InterPro" id="IPR051205">
    <property type="entry name" value="UbiH/COQ6_monooxygenase"/>
</dbReference>
<organism evidence="4 5">
    <name type="scientific">Chromobacterium violaceum</name>
    <dbReference type="NCBI Taxonomy" id="536"/>
    <lineage>
        <taxon>Bacteria</taxon>
        <taxon>Pseudomonadati</taxon>
        <taxon>Pseudomonadota</taxon>
        <taxon>Betaproteobacteria</taxon>
        <taxon>Neisseriales</taxon>
        <taxon>Chromobacteriaceae</taxon>
        <taxon>Chromobacterium</taxon>
    </lineage>
</organism>
<dbReference type="Proteomes" id="UP000275777">
    <property type="component" value="Chromosome"/>
</dbReference>
<evidence type="ECO:0000256" key="1">
    <source>
        <dbReference type="ARBA" id="ARBA00023002"/>
    </source>
</evidence>
<gene>
    <name evidence="4" type="primary">ubiF_3</name>
    <name evidence="4" type="ORF">NCTC9695_04532</name>
</gene>
<evidence type="ECO:0000313" key="4">
    <source>
        <dbReference type="EMBL" id="VEB44058.1"/>
    </source>
</evidence>
<keyword evidence="1 4" id="KW-0560">Oxidoreductase</keyword>
<dbReference type="Gene3D" id="3.50.50.60">
    <property type="entry name" value="FAD/NAD(P)-binding domain"/>
    <property type="match status" value="1"/>
</dbReference>
<evidence type="ECO:0000256" key="2">
    <source>
        <dbReference type="SAM" id="Phobius"/>
    </source>
</evidence>
<name>A0A447TGZ4_CHRVL</name>
<keyword evidence="2" id="KW-0812">Transmembrane</keyword>
<dbReference type="PANTHER" id="PTHR43876">
    <property type="entry name" value="UBIQUINONE BIOSYNTHESIS MONOOXYGENASE COQ6, MITOCHONDRIAL"/>
    <property type="match status" value="1"/>
</dbReference>
<dbReference type="InterPro" id="IPR006076">
    <property type="entry name" value="FAD-dep_OxRdtase"/>
</dbReference>
<keyword evidence="2" id="KW-1133">Transmembrane helix</keyword>
<keyword evidence="2" id="KW-0472">Membrane</keyword>
<dbReference type="PANTHER" id="PTHR43876:SF8">
    <property type="entry name" value="2-OCTAPRENYL-6-METHOXYPHENOL HYDROXYLASE"/>
    <property type="match status" value="1"/>
</dbReference>
<evidence type="ECO:0000259" key="3">
    <source>
        <dbReference type="Pfam" id="PF01266"/>
    </source>
</evidence>
<dbReference type="EMBL" id="LR134182">
    <property type="protein sequence ID" value="VEB44058.1"/>
    <property type="molecule type" value="Genomic_DNA"/>
</dbReference>
<dbReference type="InterPro" id="IPR036188">
    <property type="entry name" value="FAD/NAD-bd_sf"/>
</dbReference>
<sequence>MRYDKYHAVVVGGGLVGASLALALARAGKRVALLEAGEPAVDGLEQGWDARVYAVSPANRRFLDGMGAWPDMARIGTIASMDVRGDAGGRISFSAATPTPTRWPGSSRTAGCWPRCGRSCATAARS</sequence>
<dbReference type="AlphaFoldDB" id="A0A447TGZ4"/>